<reference evidence="3 4" key="1">
    <citation type="submission" date="2018-03" db="EMBL/GenBank/DDBJ databases">
        <title>Genomic Encyclopedia of Type Strains, Phase III (KMG-III): the genomes of soil and plant-associated and newly described type strains.</title>
        <authorList>
            <person name="Whitman W."/>
        </authorList>
    </citation>
    <scope>NUCLEOTIDE SEQUENCE [LARGE SCALE GENOMIC DNA]</scope>
    <source>
        <strain evidence="3 4">CGMCC 4.7125</strain>
    </source>
</reference>
<dbReference type="InterPro" id="IPR001375">
    <property type="entry name" value="Peptidase_S9_cat"/>
</dbReference>
<proteinExistence type="predicted"/>
<comment type="caution">
    <text evidence="3">The sequence shown here is derived from an EMBL/GenBank/DDBJ whole genome shotgun (WGS) entry which is preliminary data.</text>
</comment>
<sequence length="615" mass="66747">MTTQEAAPHPEAKVPDELFTDAAAETRWRARFHAPRMSVPDWAIDAPDANLYVSNASGVWEVYAWDRAADSHRQVTDRPNGTLHATLSPDGRWIWWFDDTDGDEFGSWVREPFPAGSGTAAAPAVPEVPDGYPAGLEIGHQVVAVGVSTDDGSALYAHRDGETTRFYASEHDAGVAALSRDERLLAISHSEHGDSRHPAVRVLACDGFGTVAEKWDGEGKGLAALAFSPRHGDSRLLVLHERHGREELLIWDVEADTETELRLDLPGEVVADWYPEANALLVVHFHEARSSLHRYDLSSGELTSLDTPPGRIGGAGVRPEGTIEYSWSNAAQPPVIRARGTDGTDRVLLEPPGERAPESLPVTDAHAEGPGGRVHALVTRPQGVEGPVPTVFLLHGGPHAADEDRFSAYRAVWADAGFAVVEVNYRGSTGYGSAWRDAIEGRPGLTELEDVAAVHDWAVTSGLAEPERCVVTGASWGGYLTLLALGTQPDRWAAGIAAVPVADYVAAYEDEMEQLRSFDRALFGGSPDDVPAVYRDCSPITYVDAVKAPVLVLAGDNDPRCPIRQIENYLRRLAARDVPYEFYRYDAGHGSLVIAETIKQTAIEVYFAQRALGLR</sequence>
<name>A0A2T0LNJ1_9PSEU</name>
<dbReference type="GO" id="GO:0004177">
    <property type="term" value="F:aminopeptidase activity"/>
    <property type="evidence" value="ECO:0007669"/>
    <property type="project" value="UniProtKB-KW"/>
</dbReference>
<keyword evidence="3" id="KW-0031">Aminopeptidase</keyword>
<dbReference type="Proteomes" id="UP000238362">
    <property type="component" value="Unassembled WGS sequence"/>
</dbReference>
<dbReference type="Gene3D" id="3.40.50.1820">
    <property type="entry name" value="alpha/beta hydrolase"/>
    <property type="match status" value="1"/>
</dbReference>
<dbReference type="PANTHER" id="PTHR42776">
    <property type="entry name" value="SERINE PEPTIDASE S9 FAMILY MEMBER"/>
    <property type="match status" value="1"/>
</dbReference>
<keyword evidence="1" id="KW-0378">Hydrolase</keyword>
<feature type="domain" description="Peptidase S9 prolyl oligopeptidase catalytic" evidence="2">
    <location>
        <begin position="406"/>
        <end position="613"/>
    </location>
</feature>
<dbReference type="OrthoDB" id="128799at2"/>
<dbReference type="InterPro" id="IPR011042">
    <property type="entry name" value="6-blade_b-propeller_TolB-like"/>
</dbReference>
<dbReference type="AlphaFoldDB" id="A0A2T0LNJ1"/>
<evidence type="ECO:0000313" key="3">
    <source>
        <dbReference type="EMBL" id="PRX44758.1"/>
    </source>
</evidence>
<dbReference type="SUPFAM" id="SSF69304">
    <property type="entry name" value="Tricorn protease N-terminal domain"/>
    <property type="match status" value="1"/>
</dbReference>
<dbReference type="PANTHER" id="PTHR42776:SF27">
    <property type="entry name" value="DIPEPTIDYL PEPTIDASE FAMILY MEMBER 6"/>
    <property type="match status" value="1"/>
</dbReference>
<evidence type="ECO:0000259" key="2">
    <source>
        <dbReference type="Pfam" id="PF00326"/>
    </source>
</evidence>
<organism evidence="3 4">
    <name type="scientific">Prauserella shujinwangii</name>
    <dbReference type="NCBI Taxonomy" id="1453103"/>
    <lineage>
        <taxon>Bacteria</taxon>
        <taxon>Bacillati</taxon>
        <taxon>Actinomycetota</taxon>
        <taxon>Actinomycetes</taxon>
        <taxon>Pseudonocardiales</taxon>
        <taxon>Pseudonocardiaceae</taxon>
        <taxon>Prauserella</taxon>
    </lineage>
</organism>
<keyword evidence="3" id="KW-0645">Protease</keyword>
<evidence type="ECO:0000313" key="4">
    <source>
        <dbReference type="Proteomes" id="UP000238362"/>
    </source>
</evidence>
<dbReference type="InterPro" id="IPR029058">
    <property type="entry name" value="AB_hydrolase_fold"/>
</dbReference>
<dbReference type="RefSeq" id="WP_106181399.1">
    <property type="nucleotide sequence ID" value="NZ_PVNH01000011.1"/>
</dbReference>
<evidence type="ECO:0000256" key="1">
    <source>
        <dbReference type="ARBA" id="ARBA00022801"/>
    </source>
</evidence>
<keyword evidence="4" id="KW-1185">Reference proteome</keyword>
<dbReference type="Pfam" id="PF00326">
    <property type="entry name" value="Peptidase_S9"/>
    <property type="match status" value="1"/>
</dbReference>
<protein>
    <submittedName>
        <fullName evidence="3">Dipeptidyl aminopeptidase/acylaminoacyl peptidase</fullName>
    </submittedName>
</protein>
<dbReference type="Gene3D" id="2.120.10.30">
    <property type="entry name" value="TolB, C-terminal domain"/>
    <property type="match status" value="2"/>
</dbReference>
<dbReference type="SUPFAM" id="SSF53474">
    <property type="entry name" value="alpha/beta-Hydrolases"/>
    <property type="match status" value="1"/>
</dbReference>
<accession>A0A2T0LNJ1</accession>
<dbReference type="GO" id="GO:0004252">
    <property type="term" value="F:serine-type endopeptidase activity"/>
    <property type="evidence" value="ECO:0007669"/>
    <property type="project" value="TreeGrafter"/>
</dbReference>
<dbReference type="EMBL" id="PVNH01000011">
    <property type="protein sequence ID" value="PRX44758.1"/>
    <property type="molecule type" value="Genomic_DNA"/>
</dbReference>
<gene>
    <name evidence="3" type="ORF">B0I33_111273</name>
</gene>
<dbReference type="GO" id="GO:0006508">
    <property type="term" value="P:proteolysis"/>
    <property type="evidence" value="ECO:0007669"/>
    <property type="project" value="InterPro"/>
</dbReference>